<keyword evidence="2 4" id="KW-0560">Oxidoreductase</keyword>
<dbReference type="SUPFAM" id="SSF53720">
    <property type="entry name" value="ALDH-like"/>
    <property type="match status" value="1"/>
</dbReference>
<evidence type="ECO:0000313" key="5">
    <source>
        <dbReference type="Proteomes" id="UP000564677"/>
    </source>
</evidence>
<sequence>MGDEIDAQHGDLRKMSQIAVYMTFETRPINPILGPLGNLADRSTANKFPAPHMKDGIIMRNYTKFYIDGQWVDANDRPTLDVINPATEAAVGRIALGTANDVDRAVTAARAAFRSFSRSTRQERIDLLGSILQTYMTRRQDLADALVEELGAPARLAFDHQAGIGALHLQQALETLKDYPFEQLASDRTRIRMEPIGVVGMITPWNWPINQIICKIVPALATGNTLVHKPSEVTPFSAHIIAEILHDAGTPKGVYNLVDGMGPEVGAAISSHPGIAMVSFTGSTGAGIDVAKRAADTVKRVHQELGGKSPNVVLPSADLAKAVTENVQRLIRNSGQTCHAPTRLIVPQDRLDEAKAVAAAVAASIKVGDPNTDVDMGPLVSRRQHERVSHLIQTGIDEGATVVAGGMGRPDGLDRGFYVRPTIFADVTRDMTIVKEEIFGPVLVIQTYSDVDEAVEIANDTIYGLGAYVQAATDQEASDVAARIESGMVYLNGAFEDPTAPFGGYKMSGNGREWGRIAFGDFLEMKAVIHREKA</sequence>
<keyword evidence="5" id="KW-1185">Reference proteome</keyword>
<dbReference type="Proteomes" id="UP000564677">
    <property type="component" value="Unassembled WGS sequence"/>
</dbReference>
<protein>
    <submittedName>
        <fullName evidence="4">Aldehyde dehydrogenase (NAD+)</fullName>
        <ecNumber evidence="4">1.2.1.3</ecNumber>
    </submittedName>
</protein>
<dbReference type="FunFam" id="3.40.605.10:FF:000007">
    <property type="entry name" value="NAD/NADP-dependent betaine aldehyde dehydrogenase"/>
    <property type="match status" value="1"/>
</dbReference>
<reference evidence="4 5" key="1">
    <citation type="submission" date="2020-03" db="EMBL/GenBank/DDBJ databases">
        <title>Genomic Encyclopedia of Type Strains, Phase IV (KMG-IV): sequencing the most valuable type-strain genomes for metagenomic binning, comparative biology and taxonomic classification.</title>
        <authorList>
            <person name="Goeker M."/>
        </authorList>
    </citation>
    <scope>NUCLEOTIDE SEQUENCE [LARGE SCALE GENOMIC DNA]</scope>
    <source>
        <strain evidence="4 5">DSM 4733</strain>
    </source>
</reference>
<dbReference type="EMBL" id="JAASQV010000001">
    <property type="protein sequence ID" value="NIJ64215.1"/>
    <property type="molecule type" value="Genomic_DNA"/>
</dbReference>
<evidence type="ECO:0000313" key="4">
    <source>
        <dbReference type="EMBL" id="NIJ64215.1"/>
    </source>
</evidence>
<dbReference type="InterPro" id="IPR016161">
    <property type="entry name" value="Ald_DH/histidinol_DH"/>
</dbReference>
<evidence type="ECO:0000256" key="2">
    <source>
        <dbReference type="ARBA" id="ARBA00023002"/>
    </source>
</evidence>
<dbReference type="GO" id="GO:0004029">
    <property type="term" value="F:aldehyde dehydrogenase (NAD+) activity"/>
    <property type="evidence" value="ECO:0007669"/>
    <property type="project" value="UniProtKB-EC"/>
</dbReference>
<comment type="similarity">
    <text evidence="1">Belongs to the aldehyde dehydrogenase family.</text>
</comment>
<dbReference type="Pfam" id="PF00171">
    <property type="entry name" value="Aldedh"/>
    <property type="match status" value="1"/>
</dbReference>
<accession>A0A7X5ZUM9</accession>
<organism evidence="4 5">
    <name type="scientific">Sphingomonas leidyi</name>
    <dbReference type="NCBI Taxonomy" id="68569"/>
    <lineage>
        <taxon>Bacteria</taxon>
        <taxon>Pseudomonadati</taxon>
        <taxon>Pseudomonadota</taxon>
        <taxon>Alphaproteobacteria</taxon>
        <taxon>Sphingomonadales</taxon>
        <taxon>Sphingomonadaceae</taxon>
        <taxon>Sphingomonas</taxon>
    </lineage>
</organism>
<name>A0A7X5ZUM9_9SPHN</name>
<dbReference type="RefSeq" id="WP_341786413.1">
    <property type="nucleotide sequence ID" value="NZ_JAASQV010000001.1"/>
</dbReference>
<proteinExistence type="inferred from homology"/>
<dbReference type="EC" id="1.2.1.3" evidence="4"/>
<dbReference type="AlphaFoldDB" id="A0A7X5ZUM9"/>
<dbReference type="CDD" id="cd07138">
    <property type="entry name" value="ALDH_CddD_SSP0762"/>
    <property type="match status" value="1"/>
</dbReference>
<dbReference type="Gene3D" id="3.40.309.10">
    <property type="entry name" value="Aldehyde Dehydrogenase, Chain A, domain 2"/>
    <property type="match status" value="1"/>
</dbReference>
<evidence type="ECO:0000256" key="1">
    <source>
        <dbReference type="ARBA" id="ARBA00009986"/>
    </source>
</evidence>
<dbReference type="Gene3D" id="3.40.605.10">
    <property type="entry name" value="Aldehyde Dehydrogenase, Chain A, domain 1"/>
    <property type="match status" value="1"/>
</dbReference>
<evidence type="ECO:0000259" key="3">
    <source>
        <dbReference type="Pfam" id="PF00171"/>
    </source>
</evidence>
<dbReference type="InterPro" id="IPR016162">
    <property type="entry name" value="Ald_DH_N"/>
</dbReference>
<comment type="caution">
    <text evidence="4">The sequence shown here is derived from an EMBL/GenBank/DDBJ whole genome shotgun (WGS) entry which is preliminary data.</text>
</comment>
<dbReference type="PANTHER" id="PTHR42804">
    <property type="entry name" value="ALDEHYDE DEHYDROGENASE"/>
    <property type="match status" value="1"/>
</dbReference>
<dbReference type="InterPro" id="IPR015590">
    <property type="entry name" value="Aldehyde_DH_dom"/>
</dbReference>
<gene>
    <name evidence="4" type="ORF">FHR20_001146</name>
</gene>
<dbReference type="PANTHER" id="PTHR42804:SF1">
    <property type="entry name" value="ALDEHYDE DEHYDROGENASE-RELATED"/>
    <property type="match status" value="1"/>
</dbReference>
<feature type="domain" description="Aldehyde dehydrogenase" evidence="3">
    <location>
        <begin position="71"/>
        <end position="528"/>
    </location>
</feature>
<dbReference type="InterPro" id="IPR016163">
    <property type="entry name" value="Ald_DH_C"/>
</dbReference>